<dbReference type="RefSeq" id="WP_206708924.1">
    <property type="nucleotide sequence ID" value="NZ_CP059066.1"/>
</dbReference>
<proteinExistence type="inferred from homology"/>
<organism evidence="9 10">
    <name type="scientific">Koleobacter methoxysyntrophicus</name>
    <dbReference type="NCBI Taxonomy" id="2751313"/>
    <lineage>
        <taxon>Bacteria</taxon>
        <taxon>Bacillati</taxon>
        <taxon>Bacillota</taxon>
        <taxon>Clostridia</taxon>
        <taxon>Koleobacterales</taxon>
        <taxon>Koleobacteraceae</taxon>
        <taxon>Koleobacter</taxon>
    </lineage>
</organism>
<gene>
    <name evidence="9" type="primary">nasC</name>
    <name evidence="9" type="ORF">H0A61_01063</name>
</gene>
<dbReference type="GO" id="GO:0043546">
    <property type="term" value="F:molybdopterin cofactor binding"/>
    <property type="evidence" value="ECO:0007669"/>
    <property type="project" value="InterPro"/>
</dbReference>
<accession>A0A8A0RM79</accession>
<dbReference type="Gene3D" id="3.30.2070.10">
    <property type="entry name" value="Formate dehydrogenase/DMSO reductase"/>
    <property type="match status" value="1"/>
</dbReference>
<sequence length="676" mass="74931">MKVYRTACTRDCPDCCSILAYVDEKGRLTEVKGDPEHPVTNGFLCAKGYSHIELVYHPDRLKHPLIKRNGEFMRAGWDEALEFICERMSGIIDEYGPLAILHYHYSGSEGILKNISRRFFNTLGGVTGVAGDICYSGGLAAQIYDFGGLMQSDIEDIANARGCVIWGRNVRSTNVHALPFIRKCSERGGKIAVVNPLPTGLENMADLIIRPKPGTDAALALGACCCLLKEGRFDRGFIENHTHGFEEFRRTLEHYSIKRVSDITGVGEGEIEKLALFYADNVPVTTLLGYGLQRYRGGGNTIRAIDALAAMTGNIGMKGAGVSYGADTYWAWGAHVAGSEPAAERRFIDRADLARGILNAQGPPVKMAFVTGANPAVTVPDTASIKKALSEIDTLVVIDLFMTDTAKQADVVLPCTTFFEGEDIKVNSWSPWIYYCPKVIEPIGEAQPDEEIFLELGKLLGLEWFKDKSPEDLLEWAAEPLRRFGVSLSSLREEGHIRNPLVPHVAWEDKKFRTPSGKFEFYSEKALSEGQSPVAVYVSPESCDDPFPYHFITPHSRLRIHSQFQKAAKIKNLNPFPKAFIHPEEGMSIGLIEGEEAEIYNDRGSLRVKIYFDPGMRKDVISLESGWDVESGGCANYLIPPRTTDMGNCAALYDVRVGIRLYNNKNQKNNTKIKHG</sequence>
<dbReference type="PROSITE" id="PS51669">
    <property type="entry name" value="4FE4S_MOW_BIS_MGD"/>
    <property type="match status" value="1"/>
</dbReference>
<dbReference type="Pfam" id="PF00384">
    <property type="entry name" value="Molybdopterin"/>
    <property type="match status" value="1"/>
</dbReference>
<dbReference type="Gene3D" id="3.40.228.10">
    <property type="entry name" value="Dimethylsulfoxide Reductase, domain 2"/>
    <property type="match status" value="1"/>
</dbReference>
<dbReference type="EC" id="1.7.99.4" evidence="9"/>
<evidence type="ECO:0000256" key="3">
    <source>
        <dbReference type="ARBA" id="ARBA00022505"/>
    </source>
</evidence>
<dbReference type="SUPFAM" id="SSF50692">
    <property type="entry name" value="ADC-like"/>
    <property type="match status" value="1"/>
</dbReference>
<dbReference type="PANTHER" id="PTHR43742">
    <property type="entry name" value="TRIMETHYLAMINE-N-OXIDE REDUCTASE"/>
    <property type="match status" value="1"/>
</dbReference>
<dbReference type="AlphaFoldDB" id="A0A8A0RM79"/>
<reference evidence="9" key="1">
    <citation type="submission" date="2020-07" db="EMBL/GenBank/DDBJ databases">
        <title>Koleobacter methoxysyntrophicus gen. nov., sp. nov., a novel anaerobic bacterium isolated from deep subsurface oil field and proposal of Koleobacterales ord. nov. in the phylum Firmicutes.</title>
        <authorList>
            <person name="Sakamoto S."/>
            <person name="Tamaki H."/>
        </authorList>
    </citation>
    <scope>NUCLEOTIDE SEQUENCE</scope>
    <source>
        <strain evidence="9">NRmbB1</strain>
    </source>
</reference>
<dbReference type="InterPro" id="IPR009010">
    <property type="entry name" value="Asp_de-COase-like_dom_sf"/>
</dbReference>
<evidence type="ECO:0000259" key="8">
    <source>
        <dbReference type="PROSITE" id="PS51669"/>
    </source>
</evidence>
<dbReference type="SMART" id="SM00926">
    <property type="entry name" value="Molybdop_Fe4S4"/>
    <property type="match status" value="1"/>
</dbReference>
<dbReference type="Gene3D" id="2.20.25.90">
    <property type="entry name" value="ADC-like domains"/>
    <property type="match status" value="1"/>
</dbReference>
<dbReference type="GO" id="GO:0046872">
    <property type="term" value="F:metal ion binding"/>
    <property type="evidence" value="ECO:0007669"/>
    <property type="project" value="UniProtKB-KW"/>
</dbReference>
<dbReference type="Pfam" id="PF04879">
    <property type="entry name" value="Molybdop_Fe4S4"/>
    <property type="match status" value="1"/>
</dbReference>
<keyword evidence="4" id="KW-0479">Metal-binding</keyword>
<dbReference type="InterPro" id="IPR006963">
    <property type="entry name" value="Mopterin_OxRdtase_4Fe-4S_dom"/>
</dbReference>
<dbReference type="InterPro" id="IPR006656">
    <property type="entry name" value="Mopterin_OxRdtase"/>
</dbReference>
<protein>
    <submittedName>
        <fullName evidence="9">Assimilatory nitrate reductase catalytic subunit</fullName>
        <ecNumber evidence="9">1.7.99.4</ecNumber>
    </submittedName>
</protein>
<dbReference type="PROSITE" id="PS00490">
    <property type="entry name" value="MOLYBDOPTERIN_PROK_2"/>
    <property type="match status" value="1"/>
</dbReference>
<keyword evidence="6" id="KW-0408">Iron</keyword>
<evidence type="ECO:0000256" key="2">
    <source>
        <dbReference type="ARBA" id="ARBA00010312"/>
    </source>
</evidence>
<dbReference type="CDD" id="cd02766">
    <property type="entry name" value="MopB_3"/>
    <property type="match status" value="1"/>
</dbReference>
<dbReference type="Proteomes" id="UP000662904">
    <property type="component" value="Chromosome"/>
</dbReference>
<dbReference type="Gene3D" id="2.40.40.20">
    <property type="match status" value="1"/>
</dbReference>
<dbReference type="GO" id="GO:0051536">
    <property type="term" value="F:iron-sulfur cluster binding"/>
    <property type="evidence" value="ECO:0007669"/>
    <property type="project" value="UniProtKB-KW"/>
</dbReference>
<dbReference type="GO" id="GO:0016491">
    <property type="term" value="F:oxidoreductase activity"/>
    <property type="evidence" value="ECO:0007669"/>
    <property type="project" value="UniProtKB-KW"/>
</dbReference>
<evidence type="ECO:0000256" key="7">
    <source>
        <dbReference type="ARBA" id="ARBA00023014"/>
    </source>
</evidence>
<keyword evidence="7" id="KW-0411">Iron-sulfur</keyword>
<dbReference type="PANTHER" id="PTHR43742:SF6">
    <property type="entry name" value="OXIDOREDUCTASE YYAE-RELATED"/>
    <property type="match status" value="1"/>
</dbReference>
<dbReference type="InterPro" id="IPR006657">
    <property type="entry name" value="MoPterin_dinucl-bd_dom"/>
</dbReference>
<dbReference type="KEGG" id="kme:H0A61_01063"/>
<dbReference type="InterPro" id="IPR050612">
    <property type="entry name" value="Prok_Mopterin_Oxidored"/>
</dbReference>
<dbReference type="SUPFAM" id="SSF53706">
    <property type="entry name" value="Formate dehydrogenase/DMSO reductase, domains 1-3"/>
    <property type="match status" value="1"/>
</dbReference>
<evidence type="ECO:0000256" key="1">
    <source>
        <dbReference type="ARBA" id="ARBA00001942"/>
    </source>
</evidence>
<feature type="domain" description="4Fe-4S Mo/W bis-MGD-type" evidence="8">
    <location>
        <begin position="1"/>
        <end position="59"/>
    </location>
</feature>
<dbReference type="InterPro" id="IPR006655">
    <property type="entry name" value="Mopterin_OxRdtase_prok_CS"/>
</dbReference>
<evidence type="ECO:0000313" key="10">
    <source>
        <dbReference type="Proteomes" id="UP000662904"/>
    </source>
</evidence>
<dbReference type="Pfam" id="PF01568">
    <property type="entry name" value="Molydop_binding"/>
    <property type="match status" value="1"/>
</dbReference>
<evidence type="ECO:0000256" key="4">
    <source>
        <dbReference type="ARBA" id="ARBA00022723"/>
    </source>
</evidence>
<evidence type="ECO:0000256" key="6">
    <source>
        <dbReference type="ARBA" id="ARBA00023004"/>
    </source>
</evidence>
<comment type="cofactor">
    <cofactor evidence="1">
        <name>Mo-bis(molybdopterin guanine dinucleotide)</name>
        <dbReference type="ChEBI" id="CHEBI:60539"/>
    </cofactor>
</comment>
<dbReference type="EMBL" id="CP059066">
    <property type="protein sequence ID" value="QSQ08720.1"/>
    <property type="molecule type" value="Genomic_DNA"/>
</dbReference>
<comment type="similarity">
    <text evidence="2">Belongs to the prokaryotic molybdopterin-containing oxidoreductase family.</text>
</comment>
<dbReference type="Gene3D" id="3.40.50.740">
    <property type="match status" value="1"/>
</dbReference>
<keyword evidence="3" id="KW-0500">Molybdenum</keyword>
<name>A0A8A0RM79_9FIRM</name>
<keyword evidence="5 9" id="KW-0560">Oxidoreductase</keyword>
<evidence type="ECO:0000313" key="9">
    <source>
        <dbReference type="EMBL" id="QSQ08720.1"/>
    </source>
</evidence>
<keyword evidence="10" id="KW-1185">Reference proteome</keyword>
<evidence type="ECO:0000256" key="5">
    <source>
        <dbReference type="ARBA" id="ARBA00023002"/>
    </source>
</evidence>